<gene>
    <name evidence="4" type="ORF">H8L32_27180</name>
</gene>
<comment type="caution">
    <text evidence="4">The sequence shown here is derived from an EMBL/GenBank/DDBJ whole genome shotgun (WGS) entry which is preliminary data.</text>
</comment>
<dbReference type="EMBL" id="JACOGF010000037">
    <property type="protein sequence ID" value="MBC3921171.1"/>
    <property type="molecule type" value="Genomic_DNA"/>
</dbReference>
<feature type="non-terminal residue" evidence="4">
    <location>
        <position position="1"/>
    </location>
</feature>
<dbReference type="Pfam" id="PF25975">
    <property type="entry name" value="CzcB_C"/>
    <property type="match status" value="1"/>
</dbReference>
<dbReference type="PANTHER" id="PTHR30097:SF15">
    <property type="entry name" value="CATION EFFLUX SYSTEM PROTEIN CUSB"/>
    <property type="match status" value="1"/>
</dbReference>
<evidence type="ECO:0000256" key="1">
    <source>
        <dbReference type="ARBA" id="ARBA00022448"/>
    </source>
</evidence>
<protein>
    <submittedName>
        <fullName evidence="4">Copper-binding protein</fullName>
    </submittedName>
</protein>
<dbReference type="InterPro" id="IPR042230">
    <property type="entry name" value="CusF_sf"/>
</dbReference>
<dbReference type="Gene3D" id="2.40.50.320">
    <property type="entry name" value="Copper binding periplasmic protein CusF"/>
    <property type="match status" value="1"/>
</dbReference>
<evidence type="ECO:0000256" key="2">
    <source>
        <dbReference type="SAM" id="MobiDB-lite"/>
    </source>
</evidence>
<dbReference type="Proteomes" id="UP000650424">
    <property type="component" value="Unassembled WGS sequence"/>
</dbReference>
<sequence length="182" mass="19250">LVPGMFANLNFSSGVDKEVLLVPSEAVIVTGTRNVVMIAQDEGKFLSVDVETGAEANGQTEIRKGLEAGQKIVVSGQFLIDSEASLKATTTRMGESPATGKLGETTHHGSGKVEKIDKNEITLSHDPIPSLQWGAMTMGFQLPVGGLPRNVEVGDTVIFDIRPSKNGMYQIVAISPTTGAKK</sequence>
<evidence type="ECO:0000313" key="4">
    <source>
        <dbReference type="EMBL" id="MBC3921171.1"/>
    </source>
</evidence>
<feature type="domain" description="CzcB-like C-terminal circularly permuted SH3-like" evidence="3">
    <location>
        <begin position="21"/>
        <end position="80"/>
    </location>
</feature>
<evidence type="ECO:0000259" key="3">
    <source>
        <dbReference type="Pfam" id="PF25975"/>
    </source>
</evidence>
<organism evidence="4 5">
    <name type="scientific">Undibacterium hunanense</name>
    <dbReference type="NCBI Taxonomy" id="2762292"/>
    <lineage>
        <taxon>Bacteria</taxon>
        <taxon>Pseudomonadati</taxon>
        <taxon>Pseudomonadota</taxon>
        <taxon>Betaproteobacteria</taxon>
        <taxon>Burkholderiales</taxon>
        <taxon>Oxalobacteraceae</taxon>
        <taxon>Undibacterium</taxon>
    </lineage>
</organism>
<keyword evidence="5" id="KW-1185">Reference proteome</keyword>
<dbReference type="Pfam" id="PF11604">
    <property type="entry name" value="CusF_Ec"/>
    <property type="match status" value="1"/>
</dbReference>
<dbReference type="InterPro" id="IPR058649">
    <property type="entry name" value="CzcB_C"/>
</dbReference>
<dbReference type="RefSeq" id="WP_186951004.1">
    <property type="nucleotide sequence ID" value="NZ_JACOGF010000037.1"/>
</dbReference>
<keyword evidence="1" id="KW-0813">Transport</keyword>
<dbReference type="PANTHER" id="PTHR30097">
    <property type="entry name" value="CATION EFFLUX SYSTEM PROTEIN CUSB"/>
    <property type="match status" value="1"/>
</dbReference>
<evidence type="ECO:0000313" key="5">
    <source>
        <dbReference type="Proteomes" id="UP000650424"/>
    </source>
</evidence>
<proteinExistence type="predicted"/>
<feature type="region of interest" description="Disordered" evidence="2">
    <location>
        <begin position="91"/>
        <end position="112"/>
    </location>
</feature>
<accession>A0ABR6ZZ65</accession>
<reference evidence="4 5" key="1">
    <citation type="submission" date="2020-08" db="EMBL/GenBank/DDBJ databases">
        <title>Novel species isolated from subtropical streams in China.</title>
        <authorList>
            <person name="Lu H."/>
        </authorList>
    </citation>
    <scope>NUCLEOTIDE SEQUENCE [LARGE SCALE GENOMIC DNA]</scope>
    <source>
        <strain evidence="4 5">CY18W</strain>
    </source>
</reference>
<dbReference type="Gene3D" id="2.40.420.20">
    <property type="match status" value="1"/>
</dbReference>
<dbReference type="InterPro" id="IPR021647">
    <property type="entry name" value="CusF_Ec"/>
</dbReference>
<dbReference type="InterPro" id="IPR051909">
    <property type="entry name" value="MFP_Cation_Efflux"/>
</dbReference>
<name>A0ABR6ZZ65_9BURK</name>